<proteinExistence type="predicted"/>
<dbReference type="EMBL" id="QGNW01000109">
    <property type="protein sequence ID" value="RVW96203.1"/>
    <property type="molecule type" value="Genomic_DNA"/>
</dbReference>
<name>A0A438IHI4_VITVI</name>
<gene>
    <name evidence="1" type="ORF">CK203_037752</name>
</gene>
<protein>
    <submittedName>
        <fullName evidence="1">Uncharacterized protein</fullName>
    </submittedName>
</protein>
<comment type="caution">
    <text evidence="1">The sequence shown here is derived from an EMBL/GenBank/DDBJ whole genome shotgun (WGS) entry which is preliminary data.</text>
</comment>
<accession>A0A438IHI4</accession>
<reference evidence="1 2" key="1">
    <citation type="journal article" date="2018" name="PLoS Genet.">
        <title>Population sequencing reveals clonal diversity and ancestral inbreeding in the grapevine cultivar Chardonnay.</title>
        <authorList>
            <person name="Roach M.J."/>
            <person name="Johnson D.L."/>
            <person name="Bohlmann J."/>
            <person name="van Vuuren H.J."/>
            <person name="Jones S.J."/>
            <person name="Pretorius I.S."/>
            <person name="Schmidt S.A."/>
            <person name="Borneman A.R."/>
        </authorList>
    </citation>
    <scope>NUCLEOTIDE SEQUENCE [LARGE SCALE GENOMIC DNA]</scope>
    <source>
        <strain evidence="2">cv. Chardonnay</strain>
        <tissue evidence="1">Leaf</tissue>
    </source>
</reference>
<evidence type="ECO:0000313" key="1">
    <source>
        <dbReference type="EMBL" id="RVW96203.1"/>
    </source>
</evidence>
<evidence type="ECO:0000313" key="2">
    <source>
        <dbReference type="Proteomes" id="UP000288805"/>
    </source>
</evidence>
<dbReference type="AlphaFoldDB" id="A0A438IHI4"/>
<organism evidence="1 2">
    <name type="scientific">Vitis vinifera</name>
    <name type="common">Grape</name>
    <dbReference type="NCBI Taxonomy" id="29760"/>
    <lineage>
        <taxon>Eukaryota</taxon>
        <taxon>Viridiplantae</taxon>
        <taxon>Streptophyta</taxon>
        <taxon>Embryophyta</taxon>
        <taxon>Tracheophyta</taxon>
        <taxon>Spermatophyta</taxon>
        <taxon>Magnoliopsida</taxon>
        <taxon>eudicotyledons</taxon>
        <taxon>Gunneridae</taxon>
        <taxon>Pentapetalae</taxon>
        <taxon>rosids</taxon>
        <taxon>Vitales</taxon>
        <taxon>Vitaceae</taxon>
        <taxon>Viteae</taxon>
        <taxon>Vitis</taxon>
    </lineage>
</organism>
<sequence>MLIKACLLSSANLRLRKFGFEVQIHESATQHNLGLVNIPHHSSPWKCCEYVHCSASGNFCFFVMGIMSDILFSMISTTWV</sequence>
<dbReference type="Proteomes" id="UP000288805">
    <property type="component" value="Unassembled WGS sequence"/>
</dbReference>